<accession>A0A8D9CP40</accession>
<dbReference type="AlphaFoldDB" id="A0A8D9CP40"/>
<gene>
    <name evidence="1" type="ORF">BRAPAZ1V2_A09P26720.2</name>
</gene>
<dbReference type="Proteomes" id="UP000694005">
    <property type="component" value="Chromosome A09"/>
</dbReference>
<protein>
    <recommendedName>
        <fullName evidence="3">DUF4283 domain-containing protein</fullName>
    </recommendedName>
</protein>
<evidence type="ECO:0000313" key="2">
    <source>
        <dbReference type="Proteomes" id="UP000694005"/>
    </source>
</evidence>
<evidence type="ECO:0008006" key="3">
    <source>
        <dbReference type="Google" id="ProtNLM"/>
    </source>
</evidence>
<reference evidence="1 2" key="1">
    <citation type="submission" date="2021-07" db="EMBL/GenBank/DDBJ databases">
        <authorList>
            <consortium name="Genoscope - CEA"/>
            <person name="William W."/>
        </authorList>
    </citation>
    <scope>NUCLEOTIDE SEQUENCE [LARGE SCALE GENOMIC DNA]</scope>
</reference>
<sequence>MDKAMMTVSLEEENEPFDMPNLPQFRSSVRNSMSLVGRLLNPSCQKMASLILDMPRKWKKYDKVHTHNKWALSLEIWVKSLPVDFLQHIPLWVQISNLPINRYTAEAISALVDLVGKVTDVAFDPTKP</sequence>
<name>A0A8D9CP40_BRACM</name>
<evidence type="ECO:0000313" key="1">
    <source>
        <dbReference type="EMBL" id="CAG7862205.1"/>
    </source>
</evidence>
<organism evidence="1 2">
    <name type="scientific">Brassica campestris</name>
    <name type="common">Field mustard</name>
    <dbReference type="NCBI Taxonomy" id="3711"/>
    <lineage>
        <taxon>Eukaryota</taxon>
        <taxon>Viridiplantae</taxon>
        <taxon>Streptophyta</taxon>
        <taxon>Embryophyta</taxon>
        <taxon>Tracheophyta</taxon>
        <taxon>Spermatophyta</taxon>
        <taxon>Magnoliopsida</taxon>
        <taxon>eudicotyledons</taxon>
        <taxon>Gunneridae</taxon>
        <taxon>Pentapetalae</taxon>
        <taxon>rosids</taxon>
        <taxon>malvids</taxon>
        <taxon>Brassicales</taxon>
        <taxon>Brassicaceae</taxon>
        <taxon>Brassiceae</taxon>
        <taxon>Brassica</taxon>
    </lineage>
</organism>
<dbReference type="EMBL" id="LS974625">
    <property type="protein sequence ID" value="CAG7862205.1"/>
    <property type="molecule type" value="Genomic_DNA"/>
</dbReference>
<proteinExistence type="predicted"/>
<dbReference type="Gramene" id="A09p26720.2_BraZ1">
    <property type="protein sequence ID" value="A09p26720.2_BraZ1.CDS.1"/>
    <property type="gene ID" value="A09g26720.2_BraZ1"/>
</dbReference>